<evidence type="ECO:0000313" key="2">
    <source>
        <dbReference type="Proteomes" id="UP001058860"/>
    </source>
</evidence>
<evidence type="ECO:0000313" key="1">
    <source>
        <dbReference type="EMBL" id="UUY05133.1"/>
    </source>
</evidence>
<proteinExistence type="predicted"/>
<keyword evidence="2" id="KW-1185">Reference proteome</keyword>
<dbReference type="RefSeq" id="WP_353865598.1">
    <property type="nucleotide sequence ID" value="NZ_CP088295.1"/>
</dbReference>
<dbReference type="Proteomes" id="UP001058860">
    <property type="component" value="Chromosome"/>
</dbReference>
<sequence>MVGAEQRVDEEPGDVDVGRVDGGQVVQQRVAEVEVDAVRLVCELAQLGVALALGQGDRGGRGGRLGACARGLLGRGGFGDLDLEFVDGALDRVADELSVDGAVDDDRAAMLELDQDAGRSGPVDVVVGEADVGGP</sequence>
<organism evidence="1 2">
    <name type="scientific">Svornostia abyssi</name>
    <dbReference type="NCBI Taxonomy" id="2898438"/>
    <lineage>
        <taxon>Bacteria</taxon>
        <taxon>Bacillati</taxon>
        <taxon>Actinomycetota</taxon>
        <taxon>Thermoleophilia</taxon>
        <taxon>Solirubrobacterales</taxon>
        <taxon>Baekduiaceae</taxon>
        <taxon>Svornostia</taxon>
    </lineage>
</organism>
<gene>
    <name evidence="1" type="ORF">LRS13_06280</name>
</gene>
<protein>
    <submittedName>
        <fullName evidence="1">Uncharacterized protein</fullName>
    </submittedName>
</protein>
<dbReference type="EMBL" id="CP088295">
    <property type="protein sequence ID" value="UUY05133.1"/>
    <property type="molecule type" value="Genomic_DNA"/>
</dbReference>
<reference evidence="2" key="1">
    <citation type="submission" date="2021-11" db="EMBL/GenBank/DDBJ databases">
        <title>Cultivation dependent microbiological survey of springs from the worlds oldest radium mine currently devoted to the extraction of radon-saturated water.</title>
        <authorList>
            <person name="Kapinusova G."/>
            <person name="Smrhova T."/>
            <person name="Strejcek M."/>
            <person name="Suman J."/>
            <person name="Jani K."/>
            <person name="Pajer P."/>
            <person name="Uhlik O."/>
        </authorList>
    </citation>
    <scope>NUCLEOTIDE SEQUENCE [LARGE SCALE GENOMIC DNA]</scope>
    <source>
        <strain evidence="2">J379</strain>
    </source>
</reference>
<name>A0ABY5PKB0_9ACTN</name>
<accession>A0ABY5PKB0</accession>